<evidence type="ECO:0000256" key="4">
    <source>
        <dbReference type="ARBA" id="ARBA00037131"/>
    </source>
</evidence>
<keyword evidence="7" id="KW-1185">Reference proteome</keyword>
<dbReference type="RefSeq" id="WP_099035203.1">
    <property type="nucleotide sequence ID" value="NZ_BMGJ01000010.1"/>
</dbReference>
<accession>A0ABQ1RID8</accession>
<dbReference type="Gene3D" id="3.40.50.12370">
    <property type="match status" value="1"/>
</dbReference>
<comment type="similarity">
    <text evidence="2">Belongs to the universal stress protein A family.</text>
</comment>
<dbReference type="SUPFAM" id="SSF52402">
    <property type="entry name" value="Adenine nucleotide alpha hydrolases-like"/>
    <property type="match status" value="2"/>
</dbReference>
<proteinExistence type="inferred from homology"/>
<evidence type="ECO:0000259" key="5">
    <source>
        <dbReference type="Pfam" id="PF00582"/>
    </source>
</evidence>
<evidence type="ECO:0000256" key="2">
    <source>
        <dbReference type="ARBA" id="ARBA00008791"/>
    </source>
</evidence>
<comment type="function">
    <text evidence="4">Required for resistance to DNA-damaging agents.</text>
</comment>
<keyword evidence="3" id="KW-0963">Cytoplasm</keyword>
<sequence>MEEIAHILFLSRPDLNQDMSLRQLRQLCQKSGAQLTLLEVLEPVSQNLFMSEKVLASQLESKLIEHAETNLKLIAEDFIQAGVKTDTVVVKGKPVIEVLRQVNELSVDLLMLNAESESNLKQRIFGSTALHLIRKCPCPVWAIKSTCYYPMRNIMGAVDLNPDDDDRQRSNLNPDIARTTVMLADLLGTPAHLVQAWKLDNEAHLQTRGGLDDRTLERLHRDMQRHYESRMANFCTNVLSEQQTKIKTHVVHGTPAHVVAQQTDYHNIDLLVMGTLSRQGILGMLIGNTAEDILNSVDCSVLALKPPGFVCPVKSD</sequence>
<feature type="domain" description="UspA" evidence="5">
    <location>
        <begin position="176"/>
        <end position="305"/>
    </location>
</feature>
<protein>
    <submittedName>
        <fullName evidence="6">Universal stress protein</fullName>
    </submittedName>
</protein>
<reference evidence="7" key="1">
    <citation type="journal article" date="2019" name="Int. J. Syst. Evol. Microbiol.">
        <title>The Global Catalogue of Microorganisms (GCM) 10K type strain sequencing project: providing services to taxonomists for standard genome sequencing and annotation.</title>
        <authorList>
            <consortium name="The Broad Institute Genomics Platform"/>
            <consortium name="The Broad Institute Genome Sequencing Center for Infectious Disease"/>
            <person name="Wu L."/>
            <person name="Ma J."/>
        </authorList>
    </citation>
    <scope>NUCLEOTIDE SEQUENCE [LARGE SCALE GENOMIC DNA]</scope>
    <source>
        <strain evidence="7">CGMCC 1.12923</strain>
    </source>
</reference>
<organism evidence="6 7">
    <name type="scientific">Lacimicrobium alkaliphilum</name>
    <dbReference type="NCBI Taxonomy" id="1526571"/>
    <lineage>
        <taxon>Bacteria</taxon>
        <taxon>Pseudomonadati</taxon>
        <taxon>Pseudomonadota</taxon>
        <taxon>Gammaproteobacteria</taxon>
        <taxon>Alteromonadales</taxon>
        <taxon>Alteromonadaceae</taxon>
        <taxon>Lacimicrobium</taxon>
    </lineage>
</organism>
<dbReference type="CDD" id="cd00293">
    <property type="entry name" value="USP-like"/>
    <property type="match status" value="1"/>
</dbReference>
<evidence type="ECO:0000313" key="6">
    <source>
        <dbReference type="EMBL" id="GGD69221.1"/>
    </source>
</evidence>
<dbReference type="PANTHER" id="PTHR47892:SF1">
    <property type="entry name" value="UNIVERSAL STRESS PROTEIN E"/>
    <property type="match status" value="1"/>
</dbReference>
<comment type="subcellular location">
    <subcellularLocation>
        <location evidence="1">Cytoplasm</location>
    </subcellularLocation>
</comment>
<dbReference type="EMBL" id="BMGJ01000010">
    <property type="protein sequence ID" value="GGD69221.1"/>
    <property type="molecule type" value="Genomic_DNA"/>
</dbReference>
<feature type="domain" description="UspA" evidence="5">
    <location>
        <begin position="23"/>
        <end position="144"/>
    </location>
</feature>
<evidence type="ECO:0000313" key="7">
    <source>
        <dbReference type="Proteomes" id="UP000614272"/>
    </source>
</evidence>
<evidence type="ECO:0000256" key="3">
    <source>
        <dbReference type="ARBA" id="ARBA00022490"/>
    </source>
</evidence>
<dbReference type="Pfam" id="PF00582">
    <property type="entry name" value="Usp"/>
    <property type="match status" value="2"/>
</dbReference>
<dbReference type="InterPro" id="IPR006016">
    <property type="entry name" value="UspA"/>
</dbReference>
<comment type="caution">
    <text evidence="6">The sequence shown here is derived from an EMBL/GenBank/DDBJ whole genome shotgun (WGS) entry which is preliminary data.</text>
</comment>
<gene>
    <name evidence="6" type="ORF">GCM10011357_25380</name>
</gene>
<dbReference type="Proteomes" id="UP000614272">
    <property type="component" value="Unassembled WGS sequence"/>
</dbReference>
<name>A0ABQ1RID8_9ALTE</name>
<evidence type="ECO:0000256" key="1">
    <source>
        <dbReference type="ARBA" id="ARBA00004496"/>
    </source>
</evidence>
<dbReference type="PANTHER" id="PTHR47892">
    <property type="entry name" value="UNIVERSAL STRESS PROTEIN E"/>
    <property type="match status" value="1"/>
</dbReference>